<feature type="region of interest" description="Disordered" evidence="1">
    <location>
        <begin position="1"/>
        <end position="21"/>
    </location>
</feature>
<sequence length="159" mass="16557">MVGDDVQQHPDAEPPGGGDQQVELGEVAEDRVDAGVVGDVVAVVVLRRGVEGAQPDPVHPELLQIRQPGPDTGKIADAVAGAVEKAADVDLIDHRVAPPVVPVHPIDLSVSSACYACMLGSTATRVSMNARKLPGSWPVHTGIYRGTTGTFEMVALPNM</sequence>
<dbReference type="AlphaFoldDB" id="A0AAT9HSW4"/>
<evidence type="ECO:0000313" key="2">
    <source>
        <dbReference type="EMBL" id="BFO20537.1"/>
    </source>
</evidence>
<reference evidence="2" key="2">
    <citation type="submission" date="2024-07" db="EMBL/GenBank/DDBJ databases">
        <title>Streptomyces haneummycinica sp. nov., a new antibiotic-producing actinobacterium isolated from marine sediment.</title>
        <authorList>
            <person name="Uemura M."/>
            <person name="Hamada M."/>
            <person name="Hirano S."/>
            <person name="Kobayashi K."/>
            <person name="Ohshiro T."/>
            <person name="Kobayashi T."/>
            <person name="Terahara T."/>
        </authorList>
    </citation>
    <scope>NUCLEOTIDE SEQUENCE</scope>
    <source>
        <strain evidence="2">KM77-8</strain>
    </source>
</reference>
<evidence type="ECO:0000256" key="1">
    <source>
        <dbReference type="SAM" id="MobiDB-lite"/>
    </source>
</evidence>
<gene>
    <name evidence="2" type="ORF">SHKM778_69250</name>
</gene>
<dbReference type="EMBL" id="AP035768">
    <property type="protein sequence ID" value="BFO20537.1"/>
    <property type="molecule type" value="Genomic_DNA"/>
</dbReference>
<proteinExistence type="predicted"/>
<name>A0AAT9HSW4_9ACTN</name>
<reference evidence="2" key="1">
    <citation type="submission" date="2024-06" db="EMBL/GenBank/DDBJ databases">
        <authorList>
            <consortium name="consrtm"/>
            <person name="Uemura M."/>
            <person name="Terahara T."/>
        </authorList>
    </citation>
    <scope>NUCLEOTIDE SEQUENCE</scope>
    <source>
        <strain evidence="2">KM77-8</strain>
    </source>
</reference>
<feature type="compositionally biased region" description="Basic and acidic residues" evidence="1">
    <location>
        <begin position="1"/>
        <end position="12"/>
    </location>
</feature>
<accession>A0AAT9HSW4</accession>
<protein>
    <submittedName>
        <fullName evidence="2">Uncharacterized protein</fullName>
    </submittedName>
</protein>
<organism evidence="2">
    <name type="scientific">Streptomyces haneummycinicus</name>
    <dbReference type="NCBI Taxonomy" id="3074435"/>
    <lineage>
        <taxon>Bacteria</taxon>
        <taxon>Bacillati</taxon>
        <taxon>Actinomycetota</taxon>
        <taxon>Actinomycetes</taxon>
        <taxon>Kitasatosporales</taxon>
        <taxon>Streptomycetaceae</taxon>
        <taxon>Streptomyces</taxon>
    </lineage>
</organism>